<dbReference type="Proteomes" id="UP001601288">
    <property type="component" value="Unassembled WGS sequence"/>
</dbReference>
<gene>
    <name evidence="2" type="ORF">ACFYM3_08190</name>
</gene>
<sequence length="258" mass="26215">MTERTFTSQSTGPVVLGLDLPMGNVTVQVLSSITTASVVLRTDDASGPAADAVNRARSNQDGQALAVEVPEIPGNVMMQSAGGNRVVQSMGNVYGSVTGVTIINGRVVTGGGNGGMVTVSPIEARVMLPAGSSLAVVSKSSDARVYGQVERMEFRSVSGDLAIDGARELDASTTSGDVAVDGLAGRLMVRSVSGDIRLYGYAGTDADLTTTSGDIDVTAVDAASGALRAHSVSGDVRVIGSGALRVNARSVSGRVRTR</sequence>
<keyword evidence="3" id="KW-1185">Reference proteome</keyword>
<dbReference type="RefSeq" id="WP_388386396.1">
    <property type="nucleotide sequence ID" value="NZ_JBIAFP010000004.1"/>
</dbReference>
<feature type="domain" description="DUF4097" evidence="1">
    <location>
        <begin position="133"/>
        <end position="238"/>
    </location>
</feature>
<name>A0ABW6L801_9ACTN</name>
<dbReference type="Pfam" id="PF13349">
    <property type="entry name" value="DUF4097"/>
    <property type="match status" value="1"/>
</dbReference>
<evidence type="ECO:0000259" key="1">
    <source>
        <dbReference type="Pfam" id="PF13349"/>
    </source>
</evidence>
<protein>
    <submittedName>
        <fullName evidence="2">DUF4097 family beta strand repeat-containing protein</fullName>
    </submittedName>
</protein>
<dbReference type="EMBL" id="JBIAFP010000004">
    <property type="protein sequence ID" value="MFE9224600.1"/>
    <property type="molecule type" value="Genomic_DNA"/>
</dbReference>
<organism evidence="2 3">
    <name type="scientific">Streptomyces massasporeus</name>
    <dbReference type="NCBI Taxonomy" id="67324"/>
    <lineage>
        <taxon>Bacteria</taxon>
        <taxon>Bacillati</taxon>
        <taxon>Actinomycetota</taxon>
        <taxon>Actinomycetes</taxon>
        <taxon>Kitasatosporales</taxon>
        <taxon>Streptomycetaceae</taxon>
        <taxon>Streptomyces</taxon>
    </lineage>
</organism>
<proteinExistence type="predicted"/>
<comment type="caution">
    <text evidence="2">The sequence shown here is derived from an EMBL/GenBank/DDBJ whole genome shotgun (WGS) entry which is preliminary data.</text>
</comment>
<accession>A0ABW6L801</accession>
<evidence type="ECO:0000313" key="3">
    <source>
        <dbReference type="Proteomes" id="UP001601288"/>
    </source>
</evidence>
<reference evidence="2 3" key="1">
    <citation type="submission" date="2024-10" db="EMBL/GenBank/DDBJ databases">
        <title>The Natural Products Discovery Center: Release of the First 8490 Sequenced Strains for Exploring Actinobacteria Biosynthetic Diversity.</title>
        <authorList>
            <person name="Kalkreuter E."/>
            <person name="Kautsar S.A."/>
            <person name="Yang D."/>
            <person name="Bader C.D."/>
            <person name="Teijaro C.N."/>
            <person name="Fluegel L."/>
            <person name="Davis C.M."/>
            <person name="Simpson J.R."/>
            <person name="Lauterbach L."/>
            <person name="Steele A.D."/>
            <person name="Gui C."/>
            <person name="Meng S."/>
            <person name="Li G."/>
            <person name="Viehrig K."/>
            <person name="Ye F."/>
            <person name="Su P."/>
            <person name="Kiefer A.F."/>
            <person name="Nichols A."/>
            <person name="Cepeda A.J."/>
            <person name="Yan W."/>
            <person name="Fan B."/>
            <person name="Jiang Y."/>
            <person name="Adhikari A."/>
            <person name="Zheng C.-J."/>
            <person name="Schuster L."/>
            <person name="Cowan T.M."/>
            <person name="Smanski M.J."/>
            <person name="Chevrette M.G."/>
            <person name="De Carvalho L.P.S."/>
            <person name="Shen B."/>
        </authorList>
    </citation>
    <scope>NUCLEOTIDE SEQUENCE [LARGE SCALE GENOMIC DNA]</scope>
    <source>
        <strain evidence="2 3">NPDC007066</strain>
    </source>
</reference>
<dbReference type="InterPro" id="IPR025164">
    <property type="entry name" value="Toastrack_DUF4097"/>
</dbReference>
<evidence type="ECO:0000313" key="2">
    <source>
        <dbReference type="EMBL" id="MFE9224600.1"/>
    </source>
</evidence>